<proteinExistence type="predicted"/>
<evidence type="ECO:0000313" key="3">
    <source>
        <dbReference type="Proteomes" id="UP000298050"/>
    </source>
</evidence>
<dbReference type="GO" id="GO:0032259">
    <property type="term" value="P:methylation"/>
    <property type="evidence" value="ECO:0007669"/>
    <property type="project" value="UniProtKB-KW"/>
</dbReference>
<dbReference type="GO" id="GO:0008757">
    <property type="term" value="F:S-adenosylmethionine-dependent methyltransferase activity"/>
    <property type="evidence" value="ECO:0007669"/>
    <property type="project" value="InterPro"/>
</dbReference>
<dbReference type="AlphaFoldDB" id="A0A4Z0LXI8"/>
<reference evidence="2 3" key="1">
    <citation type="submission" date="2019-04" db="EMBL/GenBank/DDBJ databases">
        <title>Taxonomy of novel Haliea sp. from mangrove soil of West Coast of India.</title>
        <authorList>
            <person name="Verma A."/>
            <person name="Kumar P."/>
            <person name="Krishnamurthi S."/>
        </authorList>
    </citation>
    <scope>NUCLEOTIDE SEQUENCE [LARGE SCALE GENOMIC DNA]</scope>
    <source>
        <strain evidence="2 3">SAOS-164</strain>
    </source>
</reference>
<dbReference type="Proteomes" id="UP000298050">
    <property type="component" value="Unassembled WGS sequence"/>
</dbReference>
<keyword evidence="3" id="KW-1185">Reference proteome</keyword>
<name>A0A4Z0LXI8_9GAMM</name>
<dbReference type="EMBL" id="SRLE01000012">
    <property type="protein sequence ID" value="TGD71868.1"/>
    <property type="molecule type" value="Genomic_DNA"/>
</dbReference>
<dbReference type="OrthoDB" id="5974463at2"/>
<comment type="caution">
    <text evidence="2">The sequence shown here is derived from an EMBL/GenBank/DDBJ whole genome shotgun (WGS) entry which is preliminary data.</text>
</comment>
<gene>
    <name evidence="2" type="ORF">E4634_17310</name>
</gene>
<organism evidence="2 3">
    <name type="scientific">Mangrovimicrobium sediminis</name>
    <dbReference type="NCBI Taxonomy" id="2562682"/>
    <lineage>
        <taxon>Bacteria</taxon>
        <taxon>Pseudomonadati</taxon>
        <taxon>Pseudomonadota</taxon>
        <taxon>Gammaproteobacteria</taxon>
        <taxon>Cellvibrionales</taxon>
        <taxon>Halieaceae</taxon>
        <taxon>Mangrovimicrobium</taxon>
    </lineage>
</organism>
<dbReference type="Gene3D" id="3.40.50.150">
    <property type="entry name" value="Vaccinia Virus protein VP39"/>
    <property type="match status" value="1"/>
</dbReference>
<accession>A0A4Z0LXI8</accession>
<dbReference type="RefSeq" id="WP_135445912.1">
    <property type="nucleotide sequence ID" value="NZ_SRLE01000012.1"/>
</dbReference>
<feature type="domain" description="Methyltransferase type 11" evidence="1">
    <location>
        <begin position="63"/>
        <end position="162"/>
    </location>
</feature>
<dbReference type="InterPro" id="IPR029063">
    <property type="entry name" value="SAM-dependent_MTases_sf"/>
</dbReference>
<evidence type="ECO:0000313" key="2">
    <source>
        <dbReference type="EMBL" id="TGD71868.1"/>
    </source>
</evidence>
<sequence>MNSADTRPAEGPAQGRLQPAEWAHFWRQSPVTSMLDAFEASYDLEIRAFWEQHMLPAPEQLVDLATGNGALVWIADEILNRGEPRTRITGVDFASTDPFKTLGRKRRDYPMVEFIGNTNIEALPMADASVDMAVSQWGFEYAQPERAVLELLRVLKPASRVALICHYEDSDIVRHSRGAYGVYDHFLNQAALFDRYLALADATPKRAGAQQLRTVPAYQQALGQLNQSIHALGQFLGSTPGLNPARAKHYLDCLQSVFTSNRLATRAARREAIIGYREQMLSAMRRAEDLYSSVLTREECAQLVGMFEAAGFTVRHNAPVRHARLGDVGMGIAVYRQ</sequence>
<keyword evidence="2" id="KW-0489">Methyltransferase</keyword>
<dbReference type="Pfam" id="PF08241">
    <property type="entry name" value="Methyltransf_11"/>
    <property type="match status" value="1"/>
</dbReference>
<protein>
    <submittedName>
        <fullName evidence="2">Methyltransferase domain-containing protein</fullName>
    </submittedName>
</protein>
<dbReference type="SUPFAM" id="SSF53335">
    <property type="entry name" value="S-adenosyl-L-methionine-dependent methyltransferases"/>
    <property type="match status" value="1"/>
</dbReference>
<dbReference type="CDD" id="cd02440">
    <property type="entry name" value="AdoMet_MTases"/>
    <property type="match status" value="1"/>
</dbReference>
<dbReference type="InterPro" id="IPR013216">
    <property type="entry name" value="Methyltransf_11"/>
</dbReference>
<evidence type="ECO:0000259" key="1">
    <source>
        <dbReference type="Pfam" id="PF08241"/>
    </source>
</evidence>
<keyword evidence="2" id="KW-0808">Transferase</keyword>